<gene>
    <name evidence="4" type="ORF">N658DRAFT_335507</name>
</gene>
<dbReference type="PANTHER" id="PTHR43861:SF1">
    <property type="entry name" value="TRANS-ACONITATE 2-METHYLTRANSFERASE"/>
    <property type="match status" value="1"/>
</dbReference>
<dbReference type="CDD" id="cd02440">
    <property type="entry name" value="AdoMet_MTases"/>
    <property type="match status" value="1"/>
</dbReference>
<dbReference type="EMBL" id="MU863702">
    <property type="protein sequence ID" value="KAK4096661.1"/>
    <property type="molecule type" value="Genomic_DNA"/>
</dbReference>
<accession>A0AAN6PWK3</accession>
<keyword evidence="2" id="KW-0808">Transferase</keyword>
<dbReference type="GO" id="GO:0030798">
    <property type="term" value="F:trans-aconitate 2-methyltransferase activity"/>
    <property type="evidence" value="ECO:0007669"/>
    <property type="project" value="InterPro"/>
</dbReference>
<dbReference type="Proteomes" id="UP001305647">
    <property type="component" value="Unassembled WGS sequence"/>
</dbReference>
<dbReference type="PANTHER" id="PTHR43861">
    <property type="entry name" value="TRANS-ACONITATE 2-METHYLTRANSFERASE-RELATED"/>
    <property type="match status" value="1"/>
</dbReference>
<dbReference type="Gene3D" id="1.10.150.290">
    <property type="entry name" value="S-adenosyl-L-methionine-dependent methyltransferases"/>
    <property type="match status" value="1"/>
</dbReference>
<dbReference type="Pfam" id="PF13649">
    <property type="entry name" value="Methyltransf_25"/>
    <property type="match status" value="1"/>
</dbReference>
<protein>
    <submittedName>
        <fullName evidence="4">S-adenosyl-L-methionine-dependent methyltransferase</fullName>
    </submittedName>
</protein>
<dbReference type="GO" id="GO:0032259">
    <property type="term" value="P:methylation"/>
    <property type="evidence" value="ECO:0007669"/>
    <property type="project" value="UniProtKB-KW"/>
</dbReference>
<keyword evidence="1 4" id="KW-0489">Methyltransferase</keyword>
<proteinExistence type="predicted"/>
<reference evidence="4" key="2">
    <citation type="submission" date="2023-05" db="EMBL/GenBank/DDBJ databases">
        <authorList>
            <consortium name="Lawrence Berkeley National Laboratory"/>
            <person name="Steindorff A."/>
            <person name="Hensen N."/>
            <person name="Bonometti L."/>
            <person name="Westerberg I."/>
            <person name="Brannstrom I.O."/>
            <person name="Guillou S."/>
            <person name="Cros-Aarteil S."/>
            <person name="Calhoun S."/>
            <person name="Haridas S."/>
            <person name="Kuo A."/>
            <person name="Mondo S."/>
            <person name="Pangilinan J."/>
            <person name="Riley R."/>
            <person name="Labutti K."/>
            <person name="Andreopoulos B."/>
            <person name="Lipzen A."/>
            <person name="Chen C."/>
            <person name="Yanf M."/>
            <person name="Daum C."/>
            <person name="Ng V."/>
            <person name="Clum A."/>
            <person name="Ohm R."/>
            <person name="Martin F."/>
            <person name="Silar P."/>
            <person name="Natvig D."/>
            <person name="Lalanne C."/>
            <person name="Gautier V."/>
            <person name="Ament-Velasquez S.L."/>
            <person name="Kruys A."/>
            <person name="Hutchinson M.I."/>
            <person name="Powell A.J."/>
            <person name="Barry K."/>
            <person name="Miller A.N."/>
            <person name="Grigoriev I.V."/>
            <person name="Debuchy R."/>
            <person name="Gladieux P."/>
            <person name="Thoren M.H."/>
            <person name="Johannesson H."/>
        </authorList>
    </citation>
    <scope>NUCLEOTIDE SEQUENCE</scope>
    <source>
        <strain evidence="4">CBS 757.83</strain>
    </source>
</reference>
<evidence type="ECO:0000256" key="1">
    <source>
        <dbReference type="ARBA" id="ARBA00022603"/>
    </source>
</evidence>
<keyword evidence="5" id="KW-1185">Reference proteome</keyword>
<evidence type="ECO:0000259" key="3">
    <source>
        <dbReference type="Pfam" id="PF13649"/>
    </source>
</evidence>
<dbReference type="InterPro" id="IPR029063">
    <property type="entry name" value="SAM-dependent_MTases_sf"/>
</dbReference>
<evidence type="ECO:0000313" key="5">
    <source>
        <dbReference type="Proteomes" id="UP001305647"/>
    </source>
</evidence>
<evidence type="ECO:0000313" key="4">
    <source>
        <dbReference type="EMBL" id="KAK4096661.1"/>
    </source>
</evidence>
<reference evidence="4" key="1">
    <citation type="journal article" date="2023" name="Mol. Phylogenet. Evol.">
        <title>Genome-scale phylogeny and comparative genomics of the fungal order Sordariales.</title>
        <authorList>
            <person name="Hensen N."/>
            <person name="Bonometti L."/>
            <person name="Westerberg I."/>
            <person name="Brannstrom I.O."/>
            <person name="Guillou S."/>
            <person name="Cros-Aarteil S."/>
            <person name="Calhoun S."/>
            <person name="Haridas S."/>
            <person name="Kuo A."/>
            <person name="Mondo S."/>
            <person name="Pangilinan J."/>
            <person name="Riley R."/>
            <person name="LaButti K."/>
            <person name="Andreopoulos B."/>
            <person name="Lipzen A."/>
            <person name="Chen C."/>
            <person name="Yan M."/>
            <person name="Daum C."/>
            <person name="Ng V."/>
            <person name="Clum A."/>
            <person name="Steindorff A."/>
            <person name="Ohm R.A."/>
            <person name="Martin F."/>
            <person name="Silar P."/>
            <person name="Natvig D.O."/>
            <person name="Lalanne C."/>
            <person name="Gautier V."/>
            <person name="Ament-Velasquez S.L."/>
            <person name="Kruys A."/>
            <person name="Hutchinson M.I."/>
            <person name="Powell A.J."/>
            <person name="Barry K."/>
            <person name="Miller A.N."/>
            <person name="Grigoriev I.V."/>
            <person name="Debuchy R."/>
            <person name="Gladieux P."/>
            <person name="Hiltunen Thoren M."/>
            <person name="Johannesson H."/>
        </authorList>
    </citation>
    <scope>NUCLEOTIDE SEQUENCE</scope>
    <source>
        <strain evidence="4">CBS 757.83</strain>
    </source>
</reference>
<name>A0AAN6PWK3_9PEZI</name>
<dbReference type="InterPro" id="IPR023149">
    <property type="entry name" value="Trans_acon_MeTrfase_C"/>
</dbReference>
<feature type="domain" description="Methyltransferase" evidence="3">
    <location>
        <begin position="46"/>
        <end position="126"/>
    </location>
</feature>
<dbReference type="AlphaFoldDB" id="A0AAN6PWK3"/>
<comment type="caution">
    <text evidence="4">The sequence shown here is derived from an EMBL/GenBank/DDBJ whole genome shotgun (WGS) entry which is preliminary data.</text>
</comment>
<sequence>MSAGSVTQAGDKGWSPDQYLLFSNARNRPIHDLIAFLGPGFAPSRIVDLGSGPANSTEILAKRFPSASIAGVDSSPAMLAKARATLPNTTFTLADLRDYDPAPGTVDLLFANAVFHWLRRPERIPTITRLLLTQPSGVLAFQMPDNYMEPSHLAMRETAASAGPWRPYFEALAPEQRPDLDPIESYLDYYDALKPHCRAVETWTTRYVHVLDDGHAGIVEWVKGTGLQPFVNALPTEGGVREAFVAAYKKRLEEVYPLAADGKVLLAYPRRFVAAFR</sequence>
<organism evidence="4 5">
    <name type="scientific">Parathielavia hyrcaniae</name>
    <dbReference type="NCBI Taxonomy" id="113614"/>
    <lineage>
        <taxon>Eukaryota</taxon>
        <taxon>Fungi</taxon>
        <taxon>Dikarya</taxon>
        <taxon>Ascomycota</taxon>
        <taxon>Pezizomycotina</taxon>
        <taxon>Sordariomycetes</taxon>
        <taxon>Sordariomycetidae</taxon>
        <taxon>Sordariales</taxon>
        <taxon>Chaetomiaceae</taxon>
        <taxon>Parathielavia</taxon>
    </lineage>
</organism>
<dbReference type="InterPro" id="IPR041698">
    <property type="entry name" value="Methyltransf_25"/>
</dbReference>
<evidence type="ECO:0000256" key="2">
    <source>
        <dbReference type="ARBA" id="ARBA00022679"/>
    </source>
</evidence>
<dbReference type="Gene3D" id="3.40.50.150">
    <property type="entry name" value="Vaccinia Virus protein VP39"/>
    <property type="match status" value="1"/>
</dbReference>
<dbReference type="SUPFAM" id="SSF53335">
    <property type="entry name" value="S-adenosyl-L-methionine-dependent methyltransferases"/>
    <property type="match status" value="1"/>
</dbReference>